<dbReference type="PANTHER" id="PTHR43214:SF24">
    <property type="entry name" value="TRANSCRIPTIONAL REGULATORY PROTEIN NARL-RELATED"/>
    <property type="match status" value="1"/>
</dbReference>
<dbReference type="InterPro" id="IPR001789">
    <property type="entry name" value="Sig_transdc_resp-reg_receiver"/>
</dbReference>
<dbReference type="GO" id="GO:0003677">
    <property type="term" value="F:DNA binding"/>
    <property type="evidence" value="ECO:0007669"/>
    <property type="project" value="UniProtKB-KW"/>
</dbReference>
<dbReference type="Gene3D" id="3.40.50.2300">
    <property type="match status" value="1"/>
</dbReference>
<evidence type="ECO:0000256" key="2">
    <source>
        <dbReference type="ARBA" id="ARBA00023015"/>
    </source>
</evidence>
<dbReference type="PANTHER" id="PTHR43214">
    <property type="entry name" value="TWO-COMPONENT RESPONSE REGULATOR"/>
    <property type="match status" value="1"/>
</dbReference>
<dbReference type="PROSITE" id="PS00622">
    <property type="entry name" value="HTH_LUXR_1"/>
    <property type="match status" value="1"/>
</dbReference>
<dbReference type="GO" id="GO:0006355">
    <property type="term" value="P:regulation of DNA-templated transcription"/>
    <property type="evidence" value="ECO:0007669"/>
    <property type="project" value="InterPro"/>
</dbReference>
<organism evidence="8">
    <name type="scientific">Streptomyces rochei</name>
    <name type="common">Streptomyces parvullus</name>
    <dbReference type="NCBI Taxonomy" id="1928"/>
    <lineage>
        <taxon>Bacteria</taxon>
        <taxon>Bacillati</taxon>
        <taxon>Actinomycetota</taxon>
        <taxon>Actinomycetes</taxon>
        <taxon>Kitasatosporales</taxon>
        <taxon>Streptomycetaceae</taxon>
        <taxon>Streptomyces</taxon>
        <taxon>Streptomyces rochei group</taxon>
    </lineage>
</organism>
<keyword evidence="1 5" id="KW-0597">Phosphoprotein</keyword>
<dbReference type="SUPFAM" id="SSF46894">
    <property type="entry name" value="C-terminal effector domain of the bipartite response regulators"/>
    <property type="match status" value="1"/>
</dbReference>
<dbReference type="InterPro" id="IPR011006">
    <property type="entry name" value="CheY-like_superfamily"/>
</dbReference>
<dbReference type="PROSITE" id="PS50043">
    <property type="entry name" value="HTH_LUXR_2"/>
    <property type="match status" value="1"/>
</dbReference>
<feature type="modified residue" description="4-aspartylphosphate" evidence="5">
    <location>
        <position position="53"/>
    </location>
</feature>
<evidence type="ECO:0000259" key="6">
    <source>
        <dbReference type="PROSITE" id="PS50043"/>
    </source>
</evidence>
<keyword evidence="4" id="KW-0804">Transcription</keyword>
<accession>A0A1B1WA64</accession>
<dbReference type="EMBL" id="KX346560">
    <property type="protein sequence ID" value="ANW61940.1"/>
    <property type="molecule type" value="Genomic_DNA"/>
</dbReference>
<dbReference type="GO" id="GO:0000160">
    <property type="term" value="P:phosphorelay signal transduction system"/>
    <property type="evidence" value="ECO:0007669"/>
    <property type="project" value="InterPro"/>
</dbReference>
<dbReference type="Pfam" id="PF00196">
    <property type="entry name" value="GerE"/>
    <property type="match status" value="1"/>
</dbReference>
<dbReference type="SMART" id="SM00421">
    <property type="entry name" value="HTH_LUXR"/>
    <property type="match status" value="1"/>
</dbReference>
<dbReference type="PROSITE" id="PS50110">
    <property type="entry name" value="RESPONSE_REGULATORY"/>
    <property type="match status" value="1"/>
</dbReference>
<dbReference type="InterPro" id="IPR058245">
    <property type="entry name" value="NreC/VraR/RcsB-like_REC"/>
</dbReference>
<dbReference type="SUPFAM" id="SSF52172">
    <property type="entry name" value="CheY-like"/>
    <property type="match status" value="1"/>
</dbReference>
<feature type="domain" description="Response regulatory" evidence="7">
    <location>
        <begin position="3"/>
        <end position="118"/>
    </location>
</feature>
<dbReference type="CDD" id="cd06170">
    <property type="entry name" value="LuxR_C_like"/>
    <property type="match status" value="1"/>
</dbReference>
<sequence length="224" mass="23465">MIQVAVVDDEALVRAALRQILDSAEDIEVVADCDGGDALRQVRMTRPDLVLVDGVMPGVDGVQVVRAVRTLPEPPAVAMLTAFDSGELFADALRSGVAGFLVKDADPDTLIDAVRVLAAGGSVLNPHVRHTFADVLRPQEAAMPSRAATVLPRLTERERQVLSLVATGMSNAEIAACLGIGAATVKDHVRSLRLKLGARTRVAVAVAAYQMGLDALPGRSCAAS</sequence>
<evidence type="ECO:0000256" key="5">
    <source>
        <dbReference type="PROSITE-ProRule" id="PRU00169"/>
    </source>
</evidence>
<keyword evidence="3 8" id="KW-0238">DNA-binding</keyword>
<name>A0A1B1WA64_STRRO</name>
<proteinExistence type="predicted"/>
<protein>
    <submittedName>
        <fullName evidence="8">Putative LuxR family DNA-binding response regulator</fullName>
    </submittedName>
</protein>
<evidence type="ECO:0000256" key="4">
    <source>
        <dbReference type="ARBA" id="ARBA00023163"/>
    </source>
</evidence>
<reference evidence="8" key="1">
    <citation type="journal article" date="2016" name="Appl. Environ. Microbiol.">
        <title>Functional genome mining for metabolites encoded by large gene clusters using heterologous expression of a whole genomic BAC library in Streptomyces.</title>
        <authorList>
            <person name="Xu M."/>
            <person name="Wang Y."/>
            <person name="Zhao Z."/>
            <person name="Gao G."/>
            <person name="Huang S."/>
            <person name="Kang Q."/>
            <person name="He X."/>
            <person name="Lin S."/>
            <person name="Pang X."/>
            <person name="Deng Z."/>
            <person name="Tao M."/>
        </authorList>
    </citation>
    <scope>NUCLEOTIDE SEQUENCE</scope>
    <source>
        <strain evidence="8">Sal35</strain>
    </source>
</reference>
<evidence type="ECO:0000256" key="1">
    <source>
        <dbReference type="ARBA" id="ARBA00022553"/>
    </source>
</evidence>
<dbReference type="SMART" id="SM00448">
    <property type="entry name" value="REC"/>
    <property type="match status" value="1"/>
</dbReference>
<dbReference type="InterPro" id="IPR000792">
    <property type="entry name" value="Tscrpt_reg_LuxR_C"/>
</dbReference>
<evidence type="ECO:0000313" key="8">
    <source>
        <dbReference type="EMBL" id="ANW61940.1"/>
    </source>
</evidence>
<dbReference type="InterPro" id="IPR039420">
    <property type="entry name" value="WalR-like"/>
</dbReference>
<dbReference type="CDD" id="cd17535">
    <property type="entry name" value="REC_NarL-like"/>
    <property type="match status" value="1"/>
</dbReference>
<evidence type="ECO:0000259" key="7">
    <source>
        <dbReference type="PROSITE" id="PS50110"/>
    </source>
</evidence>
<evidence type="ECO:0000256" key="3">
    <source>
        <dbReference type="ARBA" id="ARBA00023125"/>
    </source>
</evidence>
<dbReference type="RefSeq" id="WP_367838027.1">
    <property type="nucleotide sequence ID" value="NZ_CP161949.1"/>
</dbReference>
<dbReference type="AlphaFoldDB" id="A0A1B1WA64"/>
<dbReference type="Pfam" id="PF00072">
    <property type="entry name" value="Response_reg"/>
    <property type="match status" value="1"/>
</dbReference>
<keyword evidence="2" id="KW-0805">Transcription regulation</keyword>
<dbReference type="PRINTS" id="PR00038">
    <property type="entry name" value="HTHLUXR"/>
</dbReference>
<dbReference type="InterPro" id="IPR016032">
    <property type="entry name" value="Sig_transdc_resp-reg_C-effctor"/>
</dbReference>
<feature type="domain" description="HTH luxR-type" evidence="6">
    <location>
        <begin position="147"/>
        <end position="212"/>
    </location>
</feature>